<dbReference type="Gene3D" id="1.10.12.10">
    <property type="entry name" value="Lyase 2-enoyl-coa Hydratase, Chain A, domain 2"/>
    <property type="match status" value="1"/>
</dbReference>
<dbReference type="InterPro" id="IPR014748">
    <property type="entry name" value="Enoyl-CoA_hydra_C"/>
</dbReference>
<dbReference type="PANTHER" id="PTHR11941:SF54">
    <property type="entry name" value="ENOYL-COA HYDRATASE, MITOCHONDRIAL"/>
    <property type="match status" value="1"/>
</dbReference>
<evidence type="ECO:0000256" key="3">
    <source>
        <dbReference type="ARBA" id="ARBA00023709"/>
    </source>
</evidence>
<dbReference type="InterPro" id="IPR018376">
    <property type="entry name" value="Enoyl-CoA_hyd/isom_CS"/>
</dbReference>
<accession>A0ABN1G4R3</accession>
<evidence type="ECO:0000256" key="1">
    <source>
        <dbReference type="ARBA" id="ARBA00005254"/>
    </source>
</evidence>
<dbReference type="InterPro" id="IPR001753">
    <property type="entry name" value="Enoyl-CoA_hydra/iso"/>
</dbReference>
<proteinExistence type="inferred from homology"/>
<keyword evidence="7" id="KW-1185">Reference proteome</keyword>
<dbReference type="SUPFAM" id="SSF52096">
    <property type="entry name" value="ClpP/crotonase"/>
    <property type="match status" value="1"/>
</dbReference>
<organism evidence="6 7">
    <name type="scientific">Sporichthya brevicatena</name>
    <dbReference type="NCBI Taxonomy" id="171442"/>
    <lineage>
        <taxon>Bacteria</taxon>
        <taxon>Bacillati</taxon>
        <taxon>Actinomycetota</taxon>
        <taxon>Actinomycetes</taxon>
        <taxon>Sporichthyales</taxon>
        <taxon>Sporichthyaceae</taxon>
        <taxon>Sporichthya</taxon>
    </lineage>
</organism>
<dbReference type="CDD" id="cd06558">
    <property type="entry name" value="crotonase-like"/>
    <property type="match status" value="1"/>
</dbReference>
<comment type="caution">
    <text evidence="6">The sequence shown here is derived from an EMBL/GenBank/DDBJ whole genome shotgun (WGS) entry which is preliminary data.</text>
</comment>
<dbReference type="Pfam" id="PF00378">
    <property type="entry name" value="ECH_1"/>
    <property type="match status" value="1"/>
</dbReference>
<dbReference type="InterPro" id="IPR029045">
    <property type="entry name" value="ClpP/crotonase-like_dom_sf"/>
</dbReference>
<gene>
    <name evidence="6" type="ORF">GCM10009547_02040</name>
</gene>
<keyword evidence="2" id="KW-0456">Lyase</keyword>
<evidence type="ECO:0000313" key="7">
    <source>
        <dbReference type="Proteomes" id="UP001500957"/>
    </source>
</evidence>
<comment type="catalytic activity">
    <reaction evidence="3">
        <text>a (3S)-3-hydroxyacyl-CoA = a (2E)-enoyl-CoA + H2O</text>
        <dbReference type="Rhea" id="RHEA:16105"/>
        <dbReference type="ChEBI" id="CHEBI:15377"/>
        <dbReference type="ChEBI" id="CHEBI:57318"/>
        <dbReference type="ChEBI" id="CHEBI:58856"/>
        <dbReference type="EC" id="4.2.1.17"/>
    </reaction>
</comment>
<reference evidence="6 7" key="1">
    <citation type="journal article" date="2019" name="Int. J. Syst. Evol. Microbiol.">
        <title>The Global Catalogue of Microorganisms (GCM) 10K type strain sequencing project: providing services to taxonomists for standard genome sequencing and annotation.</title>
        <authorList>
            <consortium name="The Broad Institute Genomics Platform"/>
            <consortium name="The Broad Institute Genome Sequencing Center for Infectious Disease"/>
            <person name="Wu L."/>
            <person name="Ma J."/>
        </authorList>
    </citation>
    <scope>NUCLEOTIDE SEQUENCE [LARGE SCALE GENOMIC DNA]</scope>
    <source>
        <strain evidence="6 7">JCM 10671</strain>
    </source>
</reference>
<dbReference type="EMBL" id="BAAAHE010000002">
    <property type="protein sequence ID" value="GAA0603932.1"/>
    <property type="molecule type" value="Genomic_DNA"/>
</dbReference>
<name>A0ABN1G4R3_9ACTN</name>
<protein>
    <submittedName>
        <fullName evidence="6">Enoyl-CoA hydratase/isomerase family protein</fullName>
    </submittedName>
</protein>
<comment type="catalytic activity">
    <reaction evidence="4">
        <text>a 4-saturated-(3S)-3-hydroxyacyl-CoA = a (3E)-enoyl-CoA + H2O</text>
        <dbReference type="Rhea" id="RHEA:20724"/>
        <dbReference type="ChEBI" id="CHEBI:15377"/>
        <dbReference type="ChEBI" id="CHEBI:58521"/>
        <dbReference type="ChEBI" id="CHEBI:137480"/>
        <dbReference type="EC" id="4.2.1.17"/>
    </reaction>
</comment>
<comment type="similarity">
    <text evidence="1 5">Belongs to the enoyl-CoA hydratase/isomerase family.</text>
</comment>
<dbReference type="RefSeq" id="WP_344600648.1">
    <property type="nucleotide sequence ID" value="NZ_BAAAHE010000002.1"/>
</dbReference>
<evidence type="ECO:0000256" key="2">
    <source>
        <dbReference type="ARBA" id="ARBA00023239"/>
    </source>
</evidence>
<dbReference type="PANTHER" id="PTHR11941">
    <property type="entry name" value="ENOYL-COA HYDRATASE-RELATED"/>
    <property type="match status" value="1"/>
</dbReference>
<sequence length="259" mass="26346">MATTTSLTRKGAVAWIRLEGADQLNAIGTGTCADLVAHLDEIEPDPTVRALVISGAGRGFCAGADIAELGGFADASEFETFITVFAAALDRLAASRLPVVAAIHGLALGGGLELALACDVRVAAPGSRLGLPEAKLGVLPGAGGTQRLPRLVPPGVVAELLMLGNLIEAERALALGLVNRIVAEDALLTDVAVLADELAAGAPLVHAAAKELLASTATMNLADGIVAERRASTALFASADGREGFAAFLARRRPDFTGR</sequence>
<evidence type="ECO:0000313" key="6">
    <source>
        <dbReference type="EMBL" id="GAA0603932.1"/>
    </source>
</evidence>
<dbReference type="Gene3D" id="3.90.226.10">
    <property type="entry name" value="2-enoyl-CoA Hydratase, Chain A, domain 1"/>
    <property type="match status" value="1"/>
</dbReference>
<dbReference type="Proteomes" id="UP001500957">
    <property type="component" value="Unassembled WGS sequence"/>
</dbReference>
<evidence type="ECO:0000256" key="5">
    <source>
        <dbReference type="RuleBase" id="RU003707"/>
    </source>
</evidence>
<evidence type="ECO:0000256" key="4">
    <source>
        <dbReference type="ARBA" id="ARBA00023717"/>
    </source>
</evidence>
<dbReference type="PROSITE" id="PS00166">
    <property type="entry name" value="ENOYL_COA_HYDRATASE"/>
    <property type="match status" value="1"/>
</dbReference>